<name>A0A654ILY1_9MOLU</name>
<organism evidence="2">
    <name type="scientific">Mycoplasma feriruminatoris</name>
    <dbReference type="NCBI Taxonomy" id="1179777"/>
    <lineage>
        <taxon>Bacteria</taxon>
        <taxon>Bacillati</taxon>
        <taxon>Mycoplasmatota</taxon>
        <taxon>Mollicutes</taxon>
        <taxon>Mycoplasmataceae</taxon>
        <taxon>Mycoplasma</taxon>
    </lineage>
</organism>
<proteinExistence type="predicted"/>
<feature type="transmembrane region" description="Helical" evidence="1">
    <location>
        <begin position="7"/>
        <end position="27"/>
    </location>
</feature>
<dbReference type="AlphaFoldDB" id="A0A654ILY1"/>
<reference evidence="2" key="1">
    <citation type="submission" date="2019-11" db="EMBL/GenBank/DDBJ databases">
        <authorList>
            <person name="Falquet L."/>
            <person name="Falquet L."/>
        </authorList>
    </citation>
    <scope>NUCLEOTIDE SEQUENCE</scope>
    <source>
        <strain evidence="2">14/OD_0535</strain>
    </source>
</reference>
<dbReference type="RefSeq" id="WP_347938439.1">
    <property type="nucleotide sequence ID" value="NZ_CP142077.1"/>
</dbReference>
<keyword evidence="1" id="KW-1133">Transmembrane helix</keyword>
<evidence type="ECO:0000313" key="2">
    <source>
        <dbReference type="EMBL" id="VZR99834.1"/>
    </source>
</evidence>
<keyword evidence="1" id="KW-0812">Transmembrane</keyword>
<sequence length="166" mass="19464">MVLKTKIILTSVISSLVLVSISGFVGYKMGSTNNVECKNRNKRLLKIVGFDRFNSSDDWIEFKNANEDEQKHKKANKYNGEFRKRKDEILLIKDNIYNISSNIDSKYKIKKTITFFYNKDNNIYKYSINNFFYGEKDVVSFLTSKSKDSRYTFDVRNATITKIKVE</sequence>
<gene>
    <name evidence="2" type="ORF">MF5583_00292</name>
</gene>
<evidence type="ECO:0000256" key="1">
    <source>
        <dbReference type="SAM" id="Phobius"/>
    </source>
</evidence>
<protein>
    <submittedName>
        <fullName evidence="2">Uncharacterized protein</fullName>
    </submittedName>
</protein>
<dbReference type="EMBL" id="LR739236">
    <property type="protein sequence ID" value="VZR99834.1"/>
    <property type="molecule type" value="Genomic_DNA"/>
</dbReference>
<keyword evidence="1" id="KW-0472">Membrane</keyword>
<accession>A0A654ILY1</accession>